<proteinExistence type="predicted"/>
<keyword evidence="1" id="KW-0732">Signal</keyword>
<name>A0ABM6Y3U2_9PROT</name>
<protein>
    <recommendedName>
        <fullName evidence="4">Outer membrane protein beta-barrel domain-containing protein</fullName>
    </recommendedName>
</protein>
<evidence type="ECO:0008006" key="4">
    <source>
        <dbReference type="Google" id="ProtNLM"/>
    </source>
</evidence>
<evidence type="ECO:0000313" key="2">
    <source>
        <dbReference type="EMBL" id="AXO16233.1"/>
    </source>
</evidence>
<dbReference type="Proteomes" id="UP000256971">
    <property type="component" value="Chromosome"/>
</dbReference>
<feature type="signal peptide" evidence="1">
    <location>
        <begin position="1"/>
        <end position="35"/>
    </location>
</feature>
<feature type="chain" id="PRO_5045625499" description="Outer membrane protein beta-barrel domain-containing protein" evidence="1">
    <location>
        <begin position="36"/>
        <end position="225"/>
    </location>
</feature>
<accession>A0ABM6Y3U2</accession>
<evidence type="ECO:0000313" key="3">
    <source>
        <dbReference type="Proteomes" id="UP000256971"/>
    </source>
</evidence>
<evidence type="ECO:0000256" key="1">
    <source>
        <dbReference type="SAM" id="SignalP"/>
    </source>
</evidence>
<reference evidence="2 3" key="1">
    <citation type="submission" date="2018-08" db="EMBL/GenBank/DDBJ databases">
        <title>Complete genome sequence of type strain Thalassospira indica MCCC 1A01103T, isolated from isolated from deep seawater of the Indian Ocean.</title>
        <authorList>
            <person name="Liu Y."/>
        </authorList>
    </citation>
    <scope>NUCLEOTIDE SEQUENCE [LARGE SCALE GENOMIC DNA]</scope>
    <source>
        <strain evidence="2 3">PB8BT</strain>
    </source>
</reference>
<dbReference type="EMBL" id="CP031555">
    <property type="protein sequence ID" value="AXO16233.1"/>
    <property type="molecule type" value="Genomic_DNA"/>
</dbReference>
<sequence length="225" mass="24117">MKKLHWPNWAKRHRIWIFLTALLHAGLVQTPSAFAQSLQTEPTSQTGVTLIPGGSAFGPGGISSSNPTGFDRTFTPSARYGLTLGPDATDPHNPAQYWLEFGGTPRSDHGMNAQIGFGYSPTPDVGFTVGPFVDLDAATPGNFGVYQTDAFGMQHRARPRFGFTGTGLTNDAGLAGSLSYMPLEDIWIGLHGSVSRDLTTTSPNDGLLDGIDAMLGLTARYRIQF</sequence>
<keyword evidence="3" id="KW-1185">Reference proteome</keyword>
<dbReference type="RefSeq" id="WP_129542775.1">
    <property type="nucleotide sequence ID" value="NZ_CP031555.1"/>
</dbReference>
<gene>
    <name evidence="2" type="ORF">DY252_19850</name>
</gene>
<organism evidence="2 3">
    <name type="scientific">Thalassospira indica</name>
    <dbReference type="NCBI Taxonomy" id="1891279"/>
    <lineage>
        <taxon>Bacteria</taxon>
        <taxon>Pseudomonadati</taxon>
        <taxon>Pseudomonadota</taxon>
        <taxon>Alphaproteobacteria</taxon>
        <taxon>Rhodospirillales</taxon>
        <taxon>Thalassospiraceae</taxon>
        <taxon>Thalassospira</taxon>
    </lineage>
</organism>